<feature type="transmembrane region" description="Helical" evidence="1">
    <location>
        <begin position="99"/>
        <end position="116"/>
    </location>
</feature>
<feature type="transmembrane region" description="Helical" evidence="1">
    <location>
        <begin position="37"/>
        <end position="57"/>
    </location>
</feature>
<evidence type="ECO:0000256" key="1">
    <source>
        <dbReference type="SAM" id="Phobius"/>
    </source>
</evidence>
<proteinExistence type="predicted"/>
<keyword evidence="3" id="KW-1185">Reference proteome</keyword>
<dbReference type="AlphaFoldDB" id="A0A0J7Y891"/>
<dbReference type="RefSeq" id="WP_236710640.1">
    <property type="nucleotide sequence ID" value="NZ_KQ130452.1"/>
</dbReference>
<dbReference type="EMBL" id="JACU01000002">
    <property type="protein sequence ID" value="KMS59533.1"/>
    <property type="molecule type" value="Genomic_DNA"/>
</dbReference>
<protein>
    <recommendedName>
        <fullName evidence="4">DUF1453 domain-containing protein</fullName>
    </recommendedName>
</protein>
<sequence length="173" mass="18577">MPGGGSGLSAYLPLFIIAGIMAWRLRNLQKARPLRLPLLWLMPLIVMAAVCFALAALPPTGPGWLALGAGLAIGGAIGAQRSRLMRLHVEGEGSEARVMVRQSPLALMLIVGVFVMRRVLLPTGMTMDQGHPSAHALLVTDAMLGFALGMVVFSRLVLWMRAREMVANHVFDA</sequence>
<evidence type="ECO:0008006" key="4">
    <source>
        <dbReference type="Google" id="ProtNLM"/>
    </source>
</evidence>
<feature type="transmembrane region" description="Helical" evidence="1">
    <location>
        <begin position="63"/>
        <end position="79"/>
    </location>
</feature>
<dbReference type="Pfam" id="PF07301">
    <property type="entry name" value="DUF1453"/>
    <property type="match status" value="1"/>
</dbReference>
<keyword evidence="1" id="KW-0472">Membrane</keyword>
<name>A0A0J7Y891_9SPHN</name>
<evidence type="ECO:0000313" key="2">
    <source>
        <dbReference type="EMBL" id="KMS59533.1"/>
    </source>
</evidence>
<dbReference type="Proteomes" id="UP000052268">
    <property type="component" value="Unassembled WGS sequence"/>
</dbReference>
<keyword evidence="1" id="KW-1133">Transmembrane helix</keyword>
<dbReference type="InterPro" id="IPR058247">
    <property type="entry name" value="DUF1453"/>
</dbReference>
<gene>
    <name evidence="2" type="ORF">V474_10070</name>
</gene>
<organism evidence="2 3">
    <name type="scientific">Novosphingobium barchaimii LL02</name>
    <dbReference type="NCBI Taxonomy" id="1114963"/>
    <lineage>
        <taxon>Bacteria</taxon>
        <taxon>Pseudomonadati</taxon>
        <taxon>Pseudomonadota</taxon>
        <taxon>Alphaproteobacteria</taxon>
        <taxon>Sphingomonadales</taxon>
        <taxon>Sphingomonadaceae</taxon>
        <taxon>Novosphingobium</taxon>
    </lineage>
</organism>
<feature type="transmembrane region" description="Helical" evidence="1">
    <location>
        <begin position="136"/>
        <end position="158"/>
    </location>
</feature>
<comment type="caution">
    <text evidence="2">The sequence shown here is derived from an EMBL/GenBank/DDBJ whole genome shotgun (WGS) entry which is preliminary data.</text>
</comment>
<evidence type="ECO:0000313" key="3">
    <source>
        <dbReference type="Proteomes" id="UP000052268"/>
    </source>
</evidence>
<keyword evidence="1" id="KW-0812">Transmembrane</keyword>
<reference evidence="2 3" key="1">
    <citation type="journal article" date="2015" name="G3 (Bethesda)">
        <title>Insights into Ongoing Evolution of the Hexachlorocyclohexane Catabolic Pathway from Comparative Genomics of Ten Sphingomonadaceae Strains.</title>
        <authorList>
            <person name="Pearce S.L."/>
            <person name="Oakeshott J.G."/>
            <person name="Pandey G."/>
        </authorList>
    </citation>
    <scope>NUCLEOTIDE SEQUENCE [LARGE SCALE GENOMIC DNA]</scope>
    <source>
        <strain evidence="2 3">LL02</strain>
    </source>
</reference>
<accession>A0A0J7Y891</accession>
<feature type="transmembrane region" description="Helical" evidence="1">
    <location>
        <begin position="6"/>
        <end position="25"/>
    </location>
</feature>
<dbReference type="PATRIC" id="fig|1114963.3.peg.920"/>